<proteinExistence type="predicted"/>
<dbReference type="KEGG" id="cput:CONPUDRAFT_144251"/>
<dbReference type="Gene3D" id="3.80.10.10">
    <property type="entry name" value="Ribonuclease Inhibitor"/>
    <property type="match status" value="1"/>
</dbReference>
<keyword evidence="2" id="KW-1185">Reference proteome</keyword>
<dbReference type="SUPFAM" id="SSF52047">
    <property type="entry name" value="RNI-like"/>
    <property type="match status" value="1"/>
</dbReference>
<dbReference type="RefSeq" id="XP_007768830.1">
    <property type="nucleotide sequence ID" value="XM_007770640.1"/>
</dbReference>
<accession>A0A5M3MQQ0</accession>
<dbReference type="Proteomes" id="UP000053558">
    <property type="component" value="Unassembled WGS sequence"/>
</dbReference>
<dbReference type="AlphaFoldDB" id="A0A5M3MQQ0"/>
<gene>
    <name evidence="1" type="ORF">CONPUDRAFT_144251</name>
</gene>
<evidence type="ECO:0000313" key="2">
    <source>
        <dbReference type="Proteomes" id="UP000053558"/>
    </source>
</evidence>
<protein>
    <submittedName>
        <fullName evidence="1">Uncharacterized protein</fullName>
    </submittedName>
</protein>
<dbReference type="InterPro" id="IPR032675">
    <property type="entry name" value="LRR_dom_sf"/>
</dbReference>
<name>A0A5M3MQQ0_CONPW</name>
<dbReference type="OrthoDB" id="270763at2759"/>
<evidence type="ECO:0000313" key="1">
    <source>
        <dbReference type="EMBL" id="EIW81509.1"/>
    </source>
</evidence>
<dbReference type="EMBL" id="JH711578">
    <property type="protein sequence ID" value="EIW81509.1"/>
    <property type="molecule type" value="Genomic_DNA"/>
</dbReference>
<dbReference type="OMA" id="QDERFGE"/>
<comment type="caution">
    <text evidence="1">The sequence shown here is derived from an EMBL/GenBank/DDBJ whole genome shotgun (WGS) entry which is preliminary data.</text>
</comment>
<dbReference type="GeneID" id="19201919"/>
<sequence>MSASTLPPEIVLSILEKTYYQPDGRPDQPLLTSAALVCTAWSAPAQALLFRTVTSLKATNVTAFYAAVGQDTKRARQLGVYVRSLEISVGNNANLSCSVAFLVNVLMRCPRLYELALHTYGIHELPEDIIQNLQGARLDGLRALSLSNFGVQSPIVFQLLAIWPHVQFFKLGSEVAAVPPGMRRGIWRQPASAAQNANEPPSATDEIQGSPTRLYDLVLSRSPSATALGWLLASSSGTLRILDVRDGLGPLTRAVILPHAPHLRSLRFLRFSLDSIALLRECTHLEEFVLYHIPTVVPVAPHVPRTVQHFKFRNPIFNHSTKLQPVLDVVRALPNLSIVTCDSLCEELEDFGRMREACEERGIEMERDDKPIWVHEDPVIPRRLPRRKSVSNFALMV</sequence>
<organism evidence="1 2">
    <name type="scientific">Coniophora puteana (strain RWD-64-598)</name>
    <name type="common">Brown rot fungus</name>
    <dbReference type="NCBI Taxonomy" id="741705"/>
    <lineage>
        <taxon>Eukaryota</taxon>
        <taxon>Fungi</taxon>
        <taxon>Dikarya</taxon>
        <taxon>Basidiomycota</taxon>
        <taxon>Agaricomycotina</taxon>
        <taxon>Agaricomycetes</taxon>
        <taxon>Agaricomycetidae</taxon>
        <taxon>Boletales</taxon>
        <taxon>Coniophorineae</taxon>
        <taxon>Coniophoraceae</taxon>
        <taxon>Coniophora</taxon>
    </lineage>
</organism>
<reference evidence="2" key="1">
    <citation type="journal article" date="2012" name="Science">
        <title>The Paleozoic origin of enzymatic lignin decomposition reconstructed from 31 fungal genomes.</title>
        <authorList>
            <person name="Floudas D."/>
            <person name="Binder M."/>
            <person name="Riley R."/>
            <person name="Barry K."/>
            <person name="Blanchette R.A."/>
            <person name="Henrissat B."/>
            <person name="Martinez A.T."/>
            <person name="Otillar R."/>
            <person name="Spatafora J.W."/>
            <person name="Yadav J.S."/>
            <person name="Aerts A."/>
            <person name="Benoit I."/>
            <person name="Boyd A."/>
            <person name="Carlson A."/>
            <person name="Copeland A."/>
            <person name="Coutinho P.M."/>
            <person name="de Vries R.P."/>
            <person name="Ferreira P."/>
            <person name="Findley K."/>
            <person name="Foster B."/>
            <person name="Gaskell J."/>
            <person name="Glotzer D."/>
            <person name="Gorecki P."/>
            <person name="Heitman J."/>
            <person name="Hesse C."/>
            <person name="Hori C."/>
            <person name="Igarashi K."/>
            <person name="Jurgens J.A."/>
            <person name="Kallen N."/>
            <person name="Kersten P."/>
            <person name="Kohler A."/>
            <person name="Kuees U."/>
            <person name="Kumar T.K.A."/>
            <person name="Kuo A."/>
            <person name="LaButti K."/>
            <person name="Larrondo L.F."/>
            <person name="Lindquist E."/>
            <person name="Ling A."/>
            <person name="Lombard V."/>
            <person name="Lucas S."/>
            <person name="Lundell T."/>
            <person name="Martin R."/>
            <person name="McLaughlin D.J."/>
            <person name="Morgenstern I."/>
            <person name="Morin E."/>
            <person name="Murat C."/>
            <person name="Nagy L.G."/>
            <person name="Nolan M."/>
            <person name="Ohm R.A."/>
            <person name="Patyshakuliyeva A."/>
            <person name="Rokas A."/>
            <person name="Ruiz-Duenas F.J."/>
            <person name="Sabat G."/>
            <person name="Salamov A."/>
            <person name="Samejima M."/>
            <person name="Schmutz J."/>
            <person name="Slot J.C."/>
            <person name="St John F."/>
            <person name="Stenlid J."/>
            <person name="Sun H."/>
            <person name="Sun S."/>
            <person name="Syed K."/>
            <person name="Tsang A."/>
            <person name="Wiebenga A."/>
            <person name="Young D."/>
            <person name="Pisabarro A."/>
            <person name="Eastwood D.C."/>
            <person name="Martin F."/>
            <person name="Cullen D."/>
            <person name="Grigoriev I.V."/>
            <person name="Hibbett D.S."/>
        </authorList>
    </citation>
    <scope>NUCLEOTIDE SEQUENCE [LARGE SCALE GENOMIC DNA]</scope>
    <source>
        <strain evidence="2">RWD-64-598 SS2</strain>
    </source>
</reference>